<accession>A0A6A6HTT6</accession>
<proteinExistence type="predicted"/>
<evidence type="ECO:0000256" key="1">
    <source>
        <dbReference type="SAM" id="MobiDB-lite"/>
    </source>
</evidence>
<feature type="region of interest" description="Disordered" evidence="1">
    <location>
        <begin position="1"/>
        <end position="28"/>
    </location>
</feature>
<feature type="compositionally biased region" description="Low complexity" evidence="1">
    <location>
        <begin position="1"/>
        <end position="18"/>
    </location>
</feature>
<organism evidence="2 3">
    <name type="scientific">Trematosphaeria pertusa</name>
    <dbReference type="NCBI Taxonomy" id="390896"/>
    <lineage>
        <taxon>Eukaryota</taxon>
        <taxon>Fungi</taxon>
        <taxon>Dikarya</taxon>
        <taxon>Ascomycota</taxon>
        <taxon>Pezizomycotina</taxon>
        <taxon>Dothideomycetes</taxon>
        <taxon>Pleosporomycetidae</taxon>
        <taxon>Pleosporales</taxon>
        <taxon>Massarineae</taxon>
        <taxon>Trematosphaeriaceae</taxon>
        <taxon>Trematosphaeria</taxon>
    </lineage>
</organism>
<reference evidence="2" key="1">
    <citation type="journal article" date="2020" name="Stud. Mycol.">
        <title>101 Dothideomycetes genomes: a test case for predicting lifestyles and emergence of pathogens.</title>
        <authorList>
            <person name="Haridas S."/>
            <person name="Albert R."/>
            <person name="Binder M."/>
            <person name="Bloem J."/>
            <person name="Labutti K."/>
            <person name="Salamov A."/>
            <person name="Andreopoulos B."/>
            <person name="Baker S."/>
            <person name="Barry K."/>
            <person name="Bills G."/>
            <person name="Bluhm B."/>
            <person name="Cannon C."/>
            <person name="Castanera R."/>
            <person name="Culley D."/>
            <person name="Daum C."/>
            <person name="Ezra D."/>
            <person name="Gonzalez J."/>
            <person name="Henrissat B."/>
            <person name="Kuo A."/>
            <person name="Liang C."/>
            <person name="Lipzen A."/>
            <person name="Lutzoni F."/>
            <person name="Magnuson J."/>
            <person name="Mondo S."/>
            <person name="Nolan M."/>
            <person name="Ohm R."/>
            <person name="Pangilinan J."/>
            <person name="Park H.-J."/>
            <person name="Ramirez L."/>
            <person name="Alfaro M."/>
            <person name="Sun H."/>
            <person name="Tritt A."/>
            <person name="Yoshinaga Y."/>
            <person name="Zwiers L.-H."/>
            <person name="Turgeon B."/>
            <person name="Goodwin S."/>
            <person name="Spatafora J."/>
            <person name="Crous P."/>
            <person name="Grigoriev I."/>
        </authorList>
    </citation>
    <scope>NUCLEOTIDE SEQUENCE</scope>
    <source>
        <strain evidence="2">CBS 122368</strain>
    </source>
</reference>
<dbReference type="EMBL" id="ML987214">
    <property type="protein sequence ID" value="KAF2240943.1"/>
    <property type="molecule type" value="Genomic_DNA"/>
</dbReference>
<name>A0A6A6HTT6_9PLEO</name>
<dbReference type="AlphaFoldDB" id="A0A6A6HTT6"/>
<dbReference type="RefSeq" id="XP_033675947.1">
    <property type="nucleotide sequence ID" value="XM_033820437.1"/>
</dbReference>
<evidence type="ECO:0000313" key="3">
    <source>
        <dbReference type="Proteomes" id="UP000800094"/>
    </source>
</evidence>
<dbReference type="GeneID" id="54573767"/>
<dbReference type="Proteomes" id="UP000800094">
    <property type="component" value="Unassembled WGS sequence"/>
</dbReference>
<keyword evidence="3" id="KW-1185">Reference proteome</keyword>
<sequence length="254" mass="27509">MVENSLLRGLSCRSGSLSHPEEHLRQTSSRLTPTLTLKTLGLCTVPQPRPSPSTIFLFRRISAPAAKPLTCQAQLQAPRQALRNSLAGTPSQRRPMASSRNRFQGLLSGVLCALALPRTTDAAISTHTTSAKARHRVFICGEIPIYALYGSALRLASSSRVRRRLVGGERNKAASGEGWCIVNSGAAPMSGKGGCIKTTVRPSRILHHPIYCSPVHFLDGLFFLSSSLTLCLYLPYLLSFHSRAVSIHSLSPLL</sequence>
<evidence type="ECO:0000313" key="2">
    <source>
        <dbReference type="EMBL" id="KAF2240943.1"/>
    </source>
</evidence>
<gene>
    <name evidence="2" type="ORF">BU26DRAFT_184658</name>
</gene>
<protein>
    <submittedName>
        <fullName evidence="2">Uncharacterized protein</fullName>
    </submittedName>
</protein>